<keyword evidence="3" id="KW-1185">Reference proteome</keyword>
<sequence length="69" mass="8459">MRGVLLLVLLSIAILLDALDPLQEEGTQQIRAKRQYGGWGWGYGWPGGWWRPWRWWRLWRPWRPWWGWG</sequence>
<name>A0AA39HF62_9BILA</name>
<comment type="caution">
    <text evidence="2">The sequence shown here is derived from an EMBL/GenBank/DDBJ whole genome shotgun (WGS) entry which is preliminary data.</text>
</comment>
<evidence type="ECO:0000313" key="3">
    <source>
        <dbReference type="Proteomes" id="UP001175271"/>
    </source>
</evidence>
<feature type="signal peptide" evidence="1">
    <location>
        <begin position="1"/>
        <end position="18"/>
    </location>
</feature>
<gene>
    <name evidence="2" type="ORF">QR680_016925</name>
</gene>
<dbReference type="EMBL" id="JAUCMV010000004">
    <property type="protein sequence ID" value="KAK0403452.1"/>
    <property type="molecule type" value="Genomic_DNA"/>
</dbReference>
<dbReference type="Proteomes" id="UP001175271">
    <property type="component" value="Unassembled WGS sequence"/>
</dbReference>
<accession>A0AA39HF62</accession>
<reference evidence="2" key="1">
    <citation type="submission" date="2023-06" db="EMBL/GenBank/DDBJ databases">
        <title>Genomic analysis of the entomopathogenic nematode Steinernema hermaphroditum.</title>
        <authorList>
            <person name="Schwarz E.M."/>
            <person name="Heppert J.K."/>
            <person name="Baniya A."/>
            <person name="Schwartz H.T."/>
            <person name="Tan C.-H."/>
            <person name="Antoshechkin I."/>
            <person name="Sternberg P.W."/>
            <person name="Goodrich-Blair H."/>
            <person name="Dillman A.R."/>
        </authorList>
    </citation>
    <scope>NUCLEOTIDE SEQUENCE</scope>
    <source>
        <strain evidence="2">PS9179</strain>
        <tissue evidence="2">Whole animal</tissue>
    </source>
</reference>
<proteinExistence type="predicted"/>
<organism evidence="2 3">
    <name type="scientific">Steinernema hermaphroditum</name>
    <dbReference type="NCBI Taxonomy" id="289476"/>
    <lineage>
        <taxon>Eukaryota</taxon>
        <taxon>Metazoa</taxon>
        <taxon>Ecdysozoa</taxon>
        <taxon>Nematoda</taxon>
        <taxon>Chromadorea</taxon>
        <taxon>Rhabditida</taxon>
        <taxon>Tylenchina</taxon>
        <taxon>Panagrolaimomorpha</taxon>
        <taxon>Strongyloidoidea</taxon>
        <taxon>Steinernematidae</taxon>
        <taxon>Steinernema</taxon>
    </lineage>
</organism>
<evidence type="ECO:0000256" key="1">
    <source>
        <dbReference type="SAM" id="SignalP"/>
    </source>
</evidence>
<protein>
    <submittedName>
        <fullName evidence="2">Uncharacterized protein</fullName>
    </submittedName>
</protein>
<feature type="chain" id="PRO_5041441048" evidence="1">
    <location>
        <begin position="19"/>
        <end position="69"/>
    </location>
</feature>
<evidence type="ECO:0000313" key="2">
    <source>
        <dbReference type="EMBL" id="KAK0403452.1"/>
    </source>
</evidence>
<keyword evidence="1" id="KW-0732">Signal</keyword>
<dbReference type="AlphaFoldDB" id="A0AA39HF62"/>